<keyword evidence="2" id="KW-1185">Reference proteome</keyword>
<dbReference type="eggNOG" id="arCOG04017">
    <property type="taxonomic scope" value="Archaea"/>
</dbReference>
<dbReference type="OrthoDB" id="26444at2157"/>
<organism evidence="1 2">
    <name type="scientific">Vulcanisaeta moutnovskia (strain 768-28)</name>
    <dbReference type="NCBI Taxonomy" id="985053"/>
    <lineage>
        <taxon>Archaea</taxon>
        <taxon>Thermoproteota</taxon>
        <taxon>Thermoprotei</taxon>
        <taxon>Thermoproteales</taxon>
        <taxon>Thermoproteaceae</taxon>
        <taxon>Vulcanisaeta</taxon>
    </lineage>
</organism>
<dbReference type="EMBL" id="CP002529">
    <property type="protein sequence ID" value="ADY02133.1"/>
    <property type="molecule type" value="Genomic_DNA"/>
</dbReference>
<dbReference type="RefSeq" id="WP_013605295.1">
    <property type="nucleotide sequence ID" value="NC_015151.1"/>
</dbReference>
<dbReference type="GeneID" id="10289584"/>
<dbReference type="Proteomes" id="UP000007485">
    <property type="component" value="Chromosome"/>
</dbReference>
<evidence type="ECO:0000313" key="1">
    <source>
        <dbReference type="EMBL" id="ADY02133.1"/>
    </source>
</evidence>
<name>F0QVV9_VULM7</name>
<accession>F0QVV9</accession>
<reference evidence="1 2" key="1">
    <citation type="journal article" date="2011" name="J. Bacteriol.">
        <title>Complete genome sequence of 'Vulcanisaeta moutnovskia' strain 768-28, a novel member of the hyperthermophilic crenarchaeal genus vulcanisaeta.</title>
        <authorList>
            <person name="Gumerov V.M."/>
            <person name="Mardanov A.V."/>
            <person name="Beletsky A.V."/>
            <person name="Prokofeva M.I."/>
            <person name="Bonch-Osmolovskaya E.A."/>
            <person name="Ravin N.V."/>
            <person name="Skryabin K.G."/>
        </authorList>
    </citation>
    <scope>NUCLEOTIDE SEQUENCE [LARGE SCALE GENOMIC DNA]</scope>
    <source>
        <strain evidence="1 2">768-28</strain>
    </source>
</reference>
<dbReference type="AlphaFoldDB" id="F0QVV9"/>
<dbReference type="KEGG" id="vmo:VMUT_1932"/>
<evidence type="ECO:0000313" key="2">
    <source>
        <dbReference type="Proteomes" id="UP000007485"/>
    </source>
</evidence>
<proteinExistence type="predicted"/>
<dbReference type="HOGENOM" id="CLU_197241_0_0_2"/>
<sequence length="65" mass="7156">MVKVVAGDAESREFLVDVLVSPLADEPLISDLLADELEIAVESFGKGLWRFRSDPPGKLRSSEVR</sequence>
<protein>
    <submittedName>
        <fullName evidence="1">Uncharacterized protein</fullName>
    </submittedName>
</protein>
<gene>
    <name evidence="1" type="ordered locus">VMUT_1932</name>
</gene>